<accession>A0AAV5KH84</accession>
<dbReference type="EMBL" id="BPVZ01000064">
    <property type="protein sequence ID" value="GKV23972.1"/>
    <property type="molecule type" value="Genomic_DNA"/>
</dbReference>
<reference evidence="2 3" key="1">
    <citation type="journal article" date="2021" name="Commun. Biol.">
        <title>The genome of Shorea leprosula (Dipterocarpaceae) highlights the ecological relevance of drought in aseasonal tropical rainforests.</title>
        <authorList>
            <person name="Ng K.K.S."/>
            <person name="Kobayashi M.J."/>
            <person name="Fawcett J.A."/>
            <person name="Hatakeyama M."/>
            <person name="Paape T."/>
            <person name="Ng C.H."/>
            <person name="Ang C.C."/>
            <person name="Tnah L.H."/>
            <person name="Lee C.T."/>
            <person name="Nishiyama T."/>
            <person name="Sese J."/>
            <person name="O'Brien M.J."/>
            <person name="Copetti D."/>
            <person name="Mohd Noor M.I."/>
            <person name="Ong R.C."/>
            <person name="Putra M."/>
            <person name="Sireger I.Z."/>
            <person name="Indrioko S."/>
            <person name="Kosugi Y."/>
            <person name="Izuno A."/>
            <person name="Isagi Y."/>
            <person name="Lee S.L."/>
            <person name="Shimizu K.K."/>
        </authorList>
    </citation>
    <scope>NUCLEOTIDE SEQUENCE [LARGE SCALE GENOMIC DNA]</scope>
    <source>
        <strain evidence="2">214</strain>
    </source>
</reference>
<dbReference type="Proteomes" id="UP001054252">
    <property type="component" value="Unassembled WGS sequence"/>
</dbReference>
<protein>
    <submittedName>
        <fullName evidence="2">Uncharacterized protein</fullName>
    </submittedName>
</protein>
<organism evidence="2 3">
    <name type="scientific">Rubroshorea leprosula</name>
    <dbReference type="NCBI Taxonomy" id="152421"/>
    <lineage>
        <taxon>Eukaryota</taxon>
        <taxon>Viridiplantae</taxon>
        <taxon>Streptophyta</taxon>
        <taxon>Embryophyta</taxon>
        <taxon>Tracheophyta</taxon>
        <taxon>Spermatophyta</taxon>
        <taxon>Magnoliopsida</taxon>
        <taxon>eudicotyledons</taxon>
        <taxon>Gunneridae</taxon>
        <taxon>Pentapetalae</taxon>
        <taxon>rosids</taxon>
        <taxon>malvids</taxon>
        <taxon>Malvales</taxon>
        <taxon>Dipterocarpaceae</taxon>
        <taxon>Rubroshorea</taxon>
    </lineage>
</organism>
<dbReference type="AlphaFoldDB" id="A0AAV5KH84"/>
<gene>
    <name evidence="2" type="ORF">SLEP1_g33637</name>
</gene>
<evidence type="ECO:0000256" key="1">
    <source>
        <dbReference type="SAM" id="MobiDB-lite"/>
    </source>
</evidence>
<proteinExistence type="predicted"/>
<evidence type="ECO:0000313" key="2">
    <source>
        <dbReference type="EMBL" id="GKV23972.1"/>
    </source>
</evidence>
<evidence type="ECO:0000313" key="3">
    <source>
        <dbReference type="Proteomes" id="UP001054252"/>
    </source>
</evidence>
<feature type="region of interest" description="Disordered" evidence="1">
    <location>
        <begin position="84"/>
        <end position="106"/>
    </location>
</feature>
<keyword evidence="3" id="KW-1185">Reference proteome</keyword>
<sequence length="174" mass="19284">MLQEQIHFNPPIQGVPMRLRTDTKEVNQGVSSHLQEQTQFSPPILGVLLRLRTDTKGVNQVISSHLLDQWITRDRLQENQLGQSLKASKPPQQPAGPDVPGTTVPSYGIFSTPNANPLEKHGIAAGAQNNEGNLNIVLQVTVAREEVRTYPIRNLMIVKMEVIVANGDFEYSVD</sequence>
<name>A0AAV5KH84_9ROSI</name>
<comment type="caution">
    <text evidence="2">The sequence shown here is derived from an EMBL/GenBank/DDBJ whole genome shotgun (WGS) entry which is preliminary data.</text>
</comment>